<feature type="domain" description="Surface adhesin CshA non-repetitive" evidence="2">
    <location>
        <begin position="46"/>
        <end position="287"/>
    </location>
</feature>
<sequence>MKNIFKSTLLILTIGLIQTNVKAQGFTPNQAVTAAFATDGSSLYKDKVLWLTWGTPDLASGQTLTLDNSNRYGKHGTKLAVGSKSRAKIPLGSNKFYYVEAEITAIKITSVNDEAKSAGIVSYASGNWKGDYLDDFYNIGGIGKTETNSTNNNKLISGIANGTGHATTALFTIKCRAFIGNDPVRLEGMVVGDAESMDGGEYLEVIADGDWNIVEANQTNSGNYYVSKYDVTSSTKKKIRLGIGNNAGAMAVTFLKFNETAYALPDYSVTFDVTMRGGGTTAVAFGLLAPNADLGDAPESYGSPLHTLQNISFKSDKIPYLAAGSTNITQSNINSTTYTVGELLEDNKMYLGTAPGKLNNSPIHSKGADLDGFGTSEEDAWPEEYKRFSYKVVYKPGNKITAVIPYKSDVNGFITGWIDFNRNGTFEDDAKERRTVAVTANPNGTATLEWTIPTTRSPYSTYVRLRLHQEPENEVTPYSNSVRGEVEDHHIQILGPAITNPMLPNKGK</sequence>
<dbReference type="Pfam" id="PF20009">
    <property type="entry name" value="GEVED"/>
    <property type="match status" value="1"/>
</dbReference>
<reference evidence="4 5" key="1">
    <citation type="submission" date="2024-09" db="EMBL/GenBank/DDBJ databases">
        <authorList>
            <person name="Sun Q."/>
            <person name="Mori K."/>
        </authorList>
    </citation>
    <scope>NUCLEOTIDE SEQUENCE [LARGE SCALE GENOMIC DNA]</scope>
    <source>
        <strain evidence="4 5">CECT 7908</strain>
    </source>
</reference>
<feature type="chain" id="PRO_5045494337" evidence="1">
    <location>
        <begin position="24"/>
        <end position="508"/>
    </location>
</feature>
<feature type="signal peptide" evidence="1">
    <location>
        <begin position="1"/>
        <end position="23"/>
    </location>
</feature>
<keyword evidence="5" id="KW-1185">Reference proteome</keyword>
<dbReference type="InterPro" id="IPR045474">
    <property type="entry name" value="GEVED"/>
</dbReference>
<proteinExistence type="predicted"/>
<protein>
    <submittedName>
        <fullName evidence="4">CshA/CshB family fibrillar adhesin-related protein</fullName>
    </submittedName>
</protein>
<dbReference type="Proteomes" id="UP001589589">
    <property type="component" value="Unassembled WGS sequence"/>
</dbReference>
<evidence type="ECO:0000313" key="4">
    <source>
        <dbReference type="EMBL" id="MFB9066105.1"/>
    </source>
</evidence>
<accession>A0ABV5FRC4</accession>
<dbReference type="RefSeq" id="WP_290263110.1">
    <property type="nucleotide sequence ID" value="NZ_JAUFQQ010000003.1"/>
</dbReference>
<dbReference type="Pfam" id="PF18651">
    <property type="entry name" value="CshA_NR2"/>
    <property type="match status" value="1"/>
</dbReference>
<dbReference type="InterPro" id="IPR040683">
    <property type="entry name" value="CshA_NR2"/>
</dbReference>
<evidence type="ECO:0000259" key="3">
    <source>
        <dbReference type="Pfam" id="PF20009"/>
    </source>
</evidence>
<evidence type="ECO:0000259" key="2">
    <source>
        <dbReference type="Pfam" id="PF18651"/>
    </source>
</evidence>
<organism evidence="4 5">
    <name type="scientific">Flavobacterium branchiarum</name>
    <dbReference type="NCBI Taxonomy" id="1114870"/>
    <lineage>
        <taxon>Bacteria</taxon>
        <taxon>Pseudomonadati</taxon>
        <taxon>Bacteroidota</taxon>
        <taxon>Flavobacteriia</taxon>
        <taxon>Flavobacteriales</taxon>
        <taxon>Flavobacteriaceae</taxon>
        <taxon>Flavobacterium</taxon>
    </lineage>
</organism>
<evidence type="ECO:0000256" key="1">
    <source>
        <dbReference type="SAM" id="SignalP"/>
    </source>
</evidence>
<gene>
    <name evidence="4" type="ORF">ACFFUQ_18980</name>
</gene>
<feature type="domain" description="GEVED" evidence="3">
    <location>
        <begin position="414"/>
        <end position="491"/>
    </location>
</feature>
<comment type="caution">
    <text evidence="4">The sequence shown here is derived from an EMBL/GenBank/DDBJ whole genome shotgun (WGS) entry which is preliminary data.</text>
</comment>
<evidence type="ECO:0000313" key="5">
    <source>
        <dbReference type="Proteomes" id="UP001589589"/>
    </source>
</evidence>
<keyword evidence="1" id="KW-0732">Signal</keyword>
<name>A0ABV5FRC4_9FLAO</name>
<dbReference type="EMBL" id="JBHMEX010000061">
    <property type="protein sequence ID" value="MFB9066105.1"/>
    <property type="molecule type" value="Genomic_DNA"/>
</dbReference>